<feature type="binding site" evidence="8">
    <location>
        <position position="87"/>
    </location>
    <ligand>
        <name>Zn(2+)</name>
        <dbReference type="ChEBI" id="CHEBI:29105"/>
        <note>catalytic</note>
    </ligand>
</feature>
<dbReference type="PANTHER" id="PTHR11079">
    <property type="entry name" value="CYTOSINE DEAMINASE FAMILY MEMBER"/>
    <property type="match status" value="1"/>
</dbReference>
<comment type="similarity">
    <text evidence="1">Belongs to the cytidine and deoxycytidylate deaminase family. ADAT2 subfamily.</text>
</comment>
<dbReference type="OrthoDB" id="9802676at2"/>
<keyword evidence="5 8" id="KW-0378">Hydrolase</keyword>
<dbReference type="HAMAP" id="MF_00972">
    <property type="entry name" value="tRNA_aden_deaminase"/>
    <property type="match status" value="1"/>
</dbReference>
<keyword evidence="3 8" id="KW-0819">tRNA processing</keyword>
<dbReference type="FunFam" id="3.40.140.10:FF:000005">
    <property type="entry name" value="tRNA-specific adenosine deaminase"/>
    <property type="match status" value="1"/>
</dbReference>
<dbReference type="PATRIC" id="fig|748449.3.peg.28"/>
<dbReference type="eggNOG" id="COG0590">
    <property type="taxonomic scope" value="Bacteria"/>
</dbReference>
<evidence type="ECO:0000256" key="6">
    <source>
        <dbReference type="ARBA" id="ARBA00022833"/>
    </source>
</evidence>
<dbReference type="Pfam" id="PF14437">
    <property type="entry name" value="MafB19-deam"/>
    <property type="match status" value="1"/>
</dbReference>
<dbReference type="PROSITE" id="PS00903">
    <property type="entry name" value="CYT_DCMP_DEAMINASES_1"/>
    <property type="match status" value="1"/>
</dbReference>
<feature type="binding site" evidence="8">
    <location>
        <position position="84"/>
    </location>
    <ligand>
        <name>Zn(2+)</name>
        <dbReference type="ChEBI" id="CHEBI:29105"/>
        <note>catalytic</note>
    </ligand>
</feature>
<dbReference type="HOGENOM" id="CLU_025810_3_2_9"/>
<dbReference type="InterPro" id="IPR002125">
    <property type="entry name" value="CMP_dCMP_dom"/>
</dbReference>
<evidence type="ECO:0000256" key="8">
    <source>
        <dbReference type="HAMAP-Rule" id="MF_00972"/>
    </source>
</evidence>
<dbReference type="STRING" id="748449.Halha_0043"/>
<evidence type="ECO:0000256" key="7">
    <source>
        <dbReference type="ARBA" id="ARBA00048045"/>
    </source>
</evidence>
<dbReference type="EMBL" id="CP003359">
    <property type="protein sequence ID" value="AGB40066.1"/>
    <property type="molecule type" value="Genomic_DNA"/>
</dbReference>
<comment type="catalytic activity">
    <reaction evidence="7 8">
        <text>adenosine(34) in tRNA + H2O + H(+) = inosine(34) in tRNA + NH4(+)</text>
        <dbReference type="Rhea" id="RHEA:43168"/>
        <dbReference type="Rhea" id="RHEA-COMP:10373"/>
        <dbReference type="Rhea" id="RHEA-COMP:10374"/>
        <dbReference type="ChEBI" id="CHEBI:15377"/>
        <dbReference type="ChEBI" id="CHEBI:15378"/>
        <dbReference type="ChEBI" id="CHEBI:28938"/>
        <dbReference type="ChEBI" id="CHEBI:74411"/>
        <dbReference type="ChEBI" id="CHEBI:82852"/>
        <dbReference type="EC" id="3.5.4.33"/>
    </reaction>
</comment>
<sequence>MKNNDRYYMQLALKEAQKAFNKDEVPIGAIITKEDQVIAKAHNLRESLQDPTAHAEVLVIRKASEVINSWRLIDCSLYVTIEPCSMCAGTLVQSRIDNLIYGATDPKGGAAGTIFNIVNDRRLNHQLNVKSGILEEQCSQIMKNFFKQLR</sequence>
<dbReference type="GO" id="GO:0002100">
    <property type="term" value="P:tRNA wobble adenosine to inosine editing"/>
    <property type="evidence" value="ECO:0007669"/>
    <property type="project" value="UniProtKB-UniRule"/>
</dbReference>
<dbReference type="CDD" id="cd01285">
    <property type="entry name" value="nucleoside_deaminase"/>
    <property type="match status" value="1"/>
</dbReference>
<dbReference type="InterPro" id="IPR058535">
    <property type="entry name" value="MafB19-deam"/>
</dbReference>
<evidence type="ECO:0000259" key="9">
    <source>
        <dbReference type="PROSITE" id="PS51747"/>
    </source>
</evidence>
<dbReference type="RefSeq" id="WP_015325794.1">
    <property type="nucleotide sequence ID" value="NC_019978.1"/>
</dbReference>
<dbReference type="Proteomes" id="UP000010880">
    <property type="component" value="Chromosome"/>
</dbReference>
<feature type="domain" description="CMP/dCMP-type deaminase" evidence="9">
    <location>
        <begin position="3"/>
        <end position="130"/>
    </location>
</feature>
<dbReference type="PROSITE" id="PS51747">
    <property type="entry name" value="CYT_DCMP_DEAMINASES_2"/>
    <property type="match status" value="1"/>
</dbReference>
<dbReference type="InterPro" id="IPR016192">
    <property type="entry name" value="APOBEC/CMP_deaminase_Zn-bd"/>
</dbReference>
<keyword evidence="4 8" id="KW-0479">Metal-binding</keyword>
<keyword evidence="6 8" id="KW-0862">Zinc</keyword>
<dbReference type="PANTHER" id="PTHR11079:SF202">
    <property type="entry name" value="TRNA-SPECIFIC ADENOSINE DEAMINASE"/>
    <property type="match status" value="1"/>
</dbReference>
<dbReference type="GO" id="GO:0052717">
    <property type="term" value="F:tRNA-specific adenosine-34 deaminase activity"/>
    <property type="evidence" value="ECO:0007669"/>
    <property type="project" value="UniProtKB-UniRule"/>
</dbReference>
<evidence type="ECO:0000313" key="11">
    <source>
        <dbReference type="Proteomes" id="UP000010880"/>
    </source>
</evidence>
<accession>L0K4W9</accession>
<comment type="subunit">
    <text evidence="2 8">Homodimer.</text>
</comment>
<keyword evidence="11" id="KW-1185">Reference proteome</keyword>
<dbReference type="GO" id="GO:0008270">
    <property type="term" value="F:zinc ion binding"/>
    <property type="evidence" value="ECO:0007669"/>
    <property type="project" value="UniProtKB-UniRule"/>
</dbReference>
<dbReference type="Gene3D" id="3.40.140.10">
    <property type="entry name" value="Cytidine Deaminase, domain 2"/>
    <property type="match status" value="1"/>
</dbReference>
<name>L0K4W9_HALHC</name>
<evidence type="ECO:0000256" key="4">
    <source>
        <dbReference type="ARBA" id="ARBA00022723"/>
    </source>
</evidence>
<dbReference type="EC" id="3.5.4.33" evidence="8"/>
<reference evidence="11" key="1">
    <citation type="submission" date="2012-02" db="EMBL/GenBank/DDBJ databases">
        <title>The complete genome of Halobacteroides halobius DSM 5150.</title>
        <authorList>
            <person name="Lucas S."/>
            <person name="Copeland A."/>
            <person name="Lapidus A."/>
            <person name="Glavina del Rio T."/>
            <person name="Dalin E."/>
            <person name="Tice H."/>
            <person name="Bruce D."/>
            <person name="Goodwin L."/>
            <person name="Pitluck S."/>
            <person name="Peters L."/>
            <person name="Mikhailova N."/>
            <person name="Gu W."/>
            <person name="Kyrpides N."/>
            <person name="Mavromatis K."/>
            <person name="Ivanova N."/>
            <person name="Brettin T."/>
            <person name="Detter J.C."/>
            <person name="Han C."/>
            <person name="Larimer F."/>
            <person name="Land M."/>
            <person name="Hauser L."/>
            <person name="Markowitz V."/>
            <person name="Cheng J.-F."/>
            <person name="Hugenholtz P."/>
            <person name="Woyke T."/>
            <person name="Wu D."/>
            <person name="Tindall B."/>
            <person name="Pomrenke H."/>
            <person name="Brambilla E."/>
            <person name="Klenk H.-P."/>
            <person name="Eisen J.A."/>
        </authorList>
    </citation>
    <scope>NUCLEOTIDE SEQUENCE [LARGE SCALE GENOMIC DNA]</scope>
    <source>
        <strain evidence="11">ATCC 35273 / DSM 5150 / MD-1</strain>
    </source>
</reference>
<evidence type="ECO:0000313" key="10">
    <source>
        <dbReference type="EMBL" id="AGB40066.1"/>
    </source>
</evidence>
<organism evidence="10 11">
    <name type="scientific">Halobacteroides halobius (strain ATCC 35273 / DSM 5150 / MD-1)</name>
    <dbReference type="NCBI Taxonomy" id="748449"/>
    <lineage>
        <taxon>Bacteria</taxon>
        <taxon>Bacillati</taxon>
        <taxon>Bacillota</taxon>
        <taxon>Clostridia</taxon>
        <taxon>Halanaerobiales</taxon>
        <taxon>Halobacteroidaceae</taxon>
        <taxon>Halobacteroides</taxon>
    </lineage>
</organism>
<protein>
    <recommendedName>
        <fullName evidence="8">tRNA-specific adenosine deaminase</fullName>
        <ecNumber evidence="8">3.5.4.33</ecNumber>
    </recommendedName>
</protein>
<evidence type="ECO:0000256" key="2">
    <source>
        <dbReference type="ARBA" id="ARBA00011738"/>
    </source>
</evidence>
<dbReference type="KEGG" id="hhl:Halha_0043"/>
<evidence type="ECO:0000256" key="1">
    <source>
        <dbReference type="ARBA" id="ARBA00010669"/>
    </source>
</evidence>
<gene>
    <name evidence="8" type="primary">tadA</name>
    <name evidence="10" type="ordered locus">Halha_0043</name>
</gene>
<feature type="binding site" evidence="8">
    <location>
        <position position="54"/>
    </location>
    <ligand>
        <name>Zn(2+)</name>
        <dbReference type="ChEBI" id="CHEBI:29105"/>
        <note>catalytic</note>
    </ligand>
</feature>
<evidence type="ECO:0000256" key="3">
    <source>
        <dbReference type="ARBA" id="ARBA00022694"/>
    </source>
</evidence>
<feature type="active site" description="Proton donor" evidence="8">
    <location>
        <position position="56"/>
    </location>
</feature>
<comment type="cofactor">
    <cofactor evidence="8">
        <name>Zn(2+)</name>
        <dbReference type="ChEBI" id="CHEBI:29105"/>
    </cofactor>
    <text evidence="8">Binds 1 zinc ion per subunit.</text>
</comment>
<dbReference type="NCBIfam" id="NF008113">
    <property type="entry name" value="PRK10860.1"/>
    <property type="match status" value="1"/>
</dbReference>
<dbReference type="AlphaFoldDB" id="L0K4W9"/>
<proteinExistence type="inferred from homology"/>
<dbReference type="SUPFAM" id="SSF53927">
    <property type="entry name" value="Cytidine deaminase-like"/>
    <property type="match status" value="1"/>
</dbReference>
<evidence type="ECO:0000256" key="5">
    <source>
        <dbReference type="ARBA" id="ARBA00022801"/>
    </source>
</evidence>
<dbReference type="InterPro" id="IPR016193">
    <property type="entry name" value="Cytidine_deaminase-like"/>
</dbReference>
<dbReference type="InterPro" id="IPR028883">
    <property type="entry name" value="tRNA_aden_deaminase"/>
</dbReference>
<comment type="function">
    <text evidence="8">Catalyzes the deamination of adenosine to inosine at the wobble position 34 of tRNA(Arg2).</text>
</comment>